<feature type="compositionally biased region" description="Polar residues" evidence="1">
    <location>
        <begin position="8"/>
        <end position="23"/>
    </location>
</feature>
<dbReference type="AlphaFoldDB" id="A0AAF3J358"/>
<organism evidence="2 3">
    <name type="scientific">Mesorhabditis belari</name>
    <dbReference type="NCBI Taxonomy" id="2138241"/>
    <lineage>
        <taxon>Eukaryota</taxon>
        <taxon>Metazoa</taxon>
        <taxon>Ecdysozoa</taxon>
        <taxon>Nematoda</taxon>
        <taxon>Chromadorea</taxon>
        <taxon>Rhabditida</taxon>
        <taxon>Rhabditina</taxon>
        <taxon>Rhabditomorpha</taxon>
        <taxon>Rhabditoidea</taxon>
        <taxon>Rhabditidae</taxon>
        <taxon>Mesorhabditinae</taxon>
        <taxon>Mesorhabditis</taxon>
    </lineage>
</organism>
<feature type="region of interest" description="Disordered" evidence="1">
    <location>
        <begin position="154"/>
        <end position="176"/>
    </location>
</feature>
<reference evidence="3" key="1">
    <citation type="submission" date="2024-02" db="UniProtKB">
        <authorList>
            <consortium name="WormBaseParasite"/>
        </authorList>
    </citation>
    <scope>IDENTIFICATION</scope>
</reference>
<dbReference type="Proteomes" id="UP000887575">
    <property type="component" value="Unassembled WGS sequence"/>
</dbReference>
<name>A0AAF3J358_9BILA</name>
<feature type="compositionally biased region" description="Basic and acidic residues" evidence="1">
    <location>
        <begin position="155"/>
        <end position="176"/>
    </location>
</feature>
<proteinExistence type="predicted"/>
<evidence type="ECO:0000313" key="3">
    <source>
        <dbReference type="WBParaSite" id="MBELARI_LOCUS13297"/>
    </source>
</evidence>
<keyword evidence="2" id="KW-1185">Reference proteome</keyword>
<evidence type="ECO:0000256" key="1">
    <source>
        <dbReference type="SAM" id="MobiDB-lite"/>
    </source>
</evidence>
<sequence length="176" mass="19873">MPRETKQKATGSLQLPYSINNASIGPPEVTVNDVQTAAEAREITPRYSNPHLYYSSMPLGMQTRLGKYPAPDFVIQGPNRTNRQRVRMNPSEKCVDRKICGRGDKGPEREELKLQLKPQDRLGSTGYKEWLQGDNNEKRAIGIDARTGAELIEDGEGRLRDTETSKKVDEQHACRY</sequence>
<evidence type="ECO:0000313" key="2">
    <source>
        <dbReference type="Proteomes" id="UP000887575"/>
    </source>
</evidence>
<dbReference type="WBParaSite" id="MBELARI_LOCUS13297">
    <property type="protein sequence ID" value="MBELARI_LOCUS13297"/>
    <property type="gene ID" value="MBELARI_LOCUS13297"/>
</dbReference>
<feature type="region of interest" description="Disordered" evidence="1">
    <location>
        <begin position="1"/>
        <end position="25"/>
    </location>
</feature>
<protein>
    <submittedName>
        <fullName evidence="3">Uncharacterized protein</fullName>
    </submittedName>
</protein>
<accession>A0AAF3J358</accession>